<organism evidence="3 4">
    <name type="scientific">Mycena pura</name>
    <dbReference type="NCBI Taxonomy" id="153505"/>
    <lineage>
        <taxon>Eukaryota</taxon>
        <taxon>Fungi</taxon>
        <taxon>Dikarya</taxon>
        <taxon>Basidiomycota</taxon>
        <taxon>Agaricomycotina</taxon>
        <taxon>Agaricomycetes</taxon>
        <taxon>Agaricomycetidae</taxon>
        <taxon>Agaricales</taxon>
        <taxon>Marasmiineae</taxon>
        <taxon>Mycenaceae</taxon>
        <taxon>Mycena</taxon>
    </lineage>
</organism>
<protein>
    <recommendedName>
        <fullName evidence="2">DUF6534 domain-containing protein</fullName>
    </recommendedName>
</protein>
<feature type="transmembrane region" description="Helical" evidence="1">
    <location>
        <begin position="191"/>
        <end position="216"/>
    </location>
</feature>
<dbReference type="InterPro" id="IPR045339">
    <property type="entry name" value="DUF6534"/>
</dbReference>
<keyword evidence="4" id="KW-1185">Reference proteome</keyword>
<evidence type="ECO:0000313" key="4">
    <source>
        <dbReference type="Proteomes" id="UP001219525"/>
    </source>
</evidence>
<evidence type="ECO:0000259" key="2">
    <source>
        <dbReference type="Pfam" id="PF20152"/>
    </source>
</evidence>
<evidence type="ECO:0000313" key="3">
    <source>
        <dbReference type="EMBL" id="KAJ7224396.1"/>
    </source>
</evidence>
<accession>A0AAD6YN51</accession>
<feature type="domain" description="DUF6534" evidence="2">
    <location>
        <begin position="163"/>
        <end position="221"/>
    </location>
</feature>
<reference evidence="3" key="1">
    <citation type="submission" date="2023-03" db="EMBL/GenBank/DDBJ databases">
        <title>Massive genome expansion in bonnet fungi (Mycena s.s.) driven by repeated elements and novel gene families across ecological guilds.</title>
        <authorList>
            <consortium name="Lawrence Berkeley National Laboratory"/>
            <person name="Harder C.B."/>
            <person name="Miyauchi S."/>
            <person name="Viragh M."/>
            <person name="Kuo A."/>
            <person name="Thoen E."/>
            <person name="Andreopoulos B."/>
            <person name="Lu D."/>
            <person name="Skrede I."/>
            <person name="Drula E."/>
            <person name="Henrissat B."/>
            <person name="Morin E."/>
            <person name="Kohler A."/>
            <person name="Barry K."/>
            <person name="LaButti K."/>
            <person name="Morin E."/>
            <person name="Salamov A."/>
            <person name="Lipzen A."/>
            <person name="Mereny Z."/>
            <person name="Hegedus B."/>
            <person name="Baldrian P."/>
            <person name="Stursova M."/>
            <person name="Weitz H."/>
            <person name="Taylor A."/>
            <person name="Grigoriev I.V."/>
            <person name="Nagy L.G."/>
            <person name="Martin F."/>
            <person name="Kauserud H."/>
        </authorList>
    </citation>
    <scope>NUCLEOTIDE SEQUENCE</scope>
    <source>
        <strain evidence="3">9144</strain>
    </source>
</reference>
<feature type="transmembrane region" description="Helical" evidence="1">
    <location>
        <begin position="12"/>
        <end position="37"/>
    </location>
</feature>
<dbReference type="AlphaFoldDB" id="A0AAD6YN51"/>
<evidence type="ECO:0000256" key="1">
    <source>
        <dbReference type="SAM" id="Phobius"/>
    </source>
</evidence>
<sequence length="247" mass="27712">MASGPDLSSTVGIWLLSVFLESLLHGMGMLQCFLYGVHSKPILVPHTISVRSYFVWYPKDPWSFKATVILIIVLESVQMGASFGNIYDWFINQFGNWDALRFIGWPDMLQLTALYLSVFVAQVHFARCIYHLQKQNIILPAIIFLLALVAVVDLAKLFNAGTAIAADILITFGLCWRLNQGRGGIQSTNKILNFLIMTAINRGGFTVIFAALNIILSYNSYAAVDACTYLTFKSYRLTLDRSICLYD</sequence>
<dbReference type="PANTHER" id="PTHR40465">
    <property type="entry name" value="CHROMOSOME 1, WHOLE GENOME SHOTGUN SEQUENCE"/>
    <property type="match status" value="1"/>
</dbReference>
<feature type="transmembrane region" description="Helical" evidence="1">
    <location>
        <begin position="111"/>
        <end position="130"/>
    </location>
</feature>
<keyword evidence="1" id="KW-0472">Membrane</keyword>
<dbReference type="Proteomes" id="UP001219525">
    <property type="component" value="Unassembled WGS sequence"/>
</dbReference>
<name>A0AAD6YN51_9AGAR</name>
<keyword evidence="1" id="KW-0812">Transmembrane</keyword>
<dbReference type="PANTHER" id="PTHR40465:SF1">
    <property type="entry name" value="DUF6534 DOMAIN-CONTAINING PROTEIN"/>
    <property type="match status" value="1"/>
</dbReference>
<feature type="transmembrane region" description="Helical" evidence="1">
    <location>
        <begin position="68"/>
        <end position="91"/>
    </location>
</feature>
<dbReference type="EMBL" id="JARJCW010000005">
    <property type="protein sequence ID" value="KAJ7224396.1"/>
    <property type="molecule type" value="Genomic_DNA"/>
</dbReference>
<feature type="transmembrane region" description="Helical" evidence="1">
    <location>
        <begin position="161"/>
        <end position="179"/>
    </location>
</feature>
<comment type="caution">
    <text evidence="3">The sequence shown here is derived from an EMBL/GenBank/DDBJ whole genome shotgun (WGS) entry which is preliminary data.</text>
</comment>
<keyword evidence="1" id="KW-1133">Transmembrane helix</keyword>
<proteinExistence type="predicted"/>
<dbReference type="Pfam" id="PF20152">
    <property type="entry name" value="DUF6534"/>
    <property type="match status" value="1"/>
</dbReference>
<feature type="transmembrane region" description="Helical" evidence="1">
    <location>
        <begin position="137"/>
        <end position="155"/>
    </location>
</feature>
<gene>
    <name evidence="3" type="ORF">GGX14DRAFT_557275</name>
</gene>